<dbReference type="Gene3D" id="3.30.460.10">
    <property type="entry name" value="Beta Polymerase, domain 2"/>
    <property type="match status" value="1"/>
</dbReference>
<protein>
    <submittedName>
        <fullName evidence="2">Nucleotidyltransferase domain-containing protein</fullName>
    </submittedName>
</protein>
<keyword evidence="3" id="KW-1185">Reference proteome</keyword>
<evidence type="ECO:0000259" key="1">
    <source>
        <dbReference type="Pfam" id="PF01909"/>
    </source>
</evidence>
<dbReference type="EMBL" id="CP074133">
    <property type="protein sequence ID" value="QUX21314.1"/>
    <property type="molecule type" value="Genomic_DNA"/>
</dbReference>
<dbReference type="InterPro" id="IPR043519">
    <property type="entry name" value="NT_sf"/>
</dbReference>
<dbReference type="Proteomes" id="UP000676079">
    <property type="component" value="Chromosome"/>
</dbReference>
<dbReference type="Pfam" id="PF01909">
    <property type="entry name" value="NTP_transf_2"/>
    <property type="match status" value="1"/>
</dbReference>
<proteinExistence type="predicted"/>
<name>A0ABX8BJ18_9ACTN</name>
<organism evidence="2 3">
    <name type="scientific">Nocardiopsis changdeensis</name>
    <dbReference type="NCBI Taxonomy" id="2831969"/>
    <lineage>
        <taxon>Bacteria</taxon>
        <taxon>Bacillati</taxon>
        <taxon>Actinomycetota</taxon>
        <taxon>Actinomycetes</taxon>
        <taxon>Streptosporangiales</taxon>
        <taxon>Nocardiopsidaceae</taxon>
        <taxon>Nocardiopsis</taxon>
    </lineage>
</organism>
<evidence type="ECO:0000313" key="3">
    <source>
        <dbReference type="Proteomes" id="UP000676079"/>
    </source>
</evidence>
<accession>A0ABX8BJ18</accession>
<dbReference type="SUPFAM" id="SSF81301">
    <property type="entry name" value="Nucleotidyltransferase"/>
    <property type="match status" value="1"/>
</dbReference>
<feature type="domain" description="Polymerase nucleotidyl transferase" evidence="1">
    <location>
        <begin position="23"/>
        <end position="57"/>
    </location>
</feature>
<dbReference type="RefSeq" id="WP_220562537.1">
    <property type="nucleotide sequence ID" value="NZ_CP074133.1"/>
</dbReference>
<dbReference type="InterPro" id="IPR002934">
    <property type="entry name" value="Polymerase_NTP_transf_dom"/>
</dbReference>
<dbReference type="CDD" id="cd05403">
    <property type="entry name" value="NT_KNTase_like"/>
    <property type="match status" value="1"/>
</dbReference>
<reference evidence="2 3" key="1">
    <citation type="submission" date="2021-05" db="EMBL/GenBank/DDBJ databases">
        <title>Direct Submission.</title>
        <authorList>
            <person name="Li K."/>
            <person name="Gao J."/>
        </authorList>
    </citation>
    <scope>NUCLEOTIDE SEQUENCE [LARGE SCALE GENOMIC DNA]</scope>
    <source>
        <strain evidence="2 3">Mg02</strain>
    </source>
</reference>
<sequence>MTPPDPGRRDRLLSDLMERARADPAVIGAALTGSLAAGTADPWSDIDLVLGTAGPHEAVLADWTDLLTGRYAAVHHWDLPLSRPGAVRVFLLPGGPEVDLTVVPGEEFGARGPQWRTLFGRDHALEPFAEPDPDTLIGLAWHHALHARTCVERGRIWQAVHWIGALRTQAIALACRNRGLPAAHAKGAHLLPPEVLGPLAASLPADTSREGLLQPLAALADLLIAEIAAADPGLARRLASELARAAKP</sequence>
<gene>
    <name evidence="2" type="ORF">KGD84_23190</name>
</gene>
<evidence type="ECO:0000313" key="2">
    <source>
        <dbReference type="EMBL" id="QUX21314.1"/>
    </source>
</evidence>